<dbReference type="InterPro" id="IPR022749">
    <property type="entry name" value="D12N6_MeTrfase_N"/>
</dbReference>
<dbReference type="InterPro" id="IPR003356">
    <property type="entry name" value="DNA_methylase_A-5"/>
</dbReference>
<dbReference type="Proteomes" id="UP000549250">
    <property type="component" value="Unassembled WGS sequence"/>
</dbReference>
<evidence type="ECO:0000259" key="11">
    <source>
        <dbReference type="Pfam" id="PF12161"/>
    </source>
</evidence>
<dbReference type="EC" id="2.1.1.72" evidence="2"/>
<dbReference type="Pfam" id="PF02384">
    <property type="entry name" value="N6_Mtase"/>
    <property type="match status" value="1"/>
</dbReference>
<feature type="coiled-coil region" evidence="8">
    <location>
        <begin position="772"/>
        <end position="799"/>
    </location>
</feature>
<comment type="catalytic activity">
    <reaction evidence="7">
        <text>a 2'-deoxyadenosine in DNA + S-adenosyl-L-methionine = an N(6)-methyl-2'-deoxyadenosine in DNA + S-adenosyl-L-homocysteine + H(+)</text>
        <dbReference type="Rhea" id="RHEA:15197"/>
        <dbReference type="Rhea" id="RHEA-COMP:12418"/>
        <dbReference type="Rhea" id="RHEA-COMP:12419"/>
        <dbReference type="ChEBI" id="CHEBI:15378"/>
        <dbReference type="ChEBI" id="CHEBI:57856"/>
        <dbReference type="ChEBI" id="CHEBI:59789"/>
        <dbReference type="ChEBI" id="CHEBI:90615"/>
        <dbReference type="ChEBI" id="CHEBI:90616"/>
        <dbReference type="EC" id="2.1.1.72"/>
    </reaction>
</comment>
<dbReference type="GO" id="GO:0009307">
    <property type="term" value="P:DNA restriction-modification system"/>
    <property type="evidence" value="ECO:0007669"/>
    <property type="project" value="UniProtKB-KW"/>
</dbReference>
<comment type="caution">
    <text evidence="12">The sequence shown here is derived from an EMBL/GenBank/DDBJ whole genome shotgun (WGS) entry which is preliminary data.</text>
</comment>
<dbReference type="Gene3D" id="1.20.1260.30">
    <property type="match status" value="1"/>
</dbReference>
<feature type="compositionally biased region" description="Low complexity" evidence="9">
    <location>
        <begin position="107"/>
        <end position="117"/>
    </location>
</feature>
<keyword evidence="3 12" id="KW-0489">Methyltransferase</keyword>
<evidence type="ECO:0000256" key="3">
    <source>
        <dbReference type="ARBA" id="ARBA00022603"/>
    </source>
</evidence>
<dbReference type="InterPro" id="IPR051537">
    <property type="entry name" value="DNA_Adenine_Mtase"/>
</dbReference>
<dbReference type="PANTHER" id="PTHR42933">
    <property type="entry name" value="SLR6095 PROTEIN"/>
    <property type="match status" value="1"/>
</dbReference>
<dbReference type="GO" id="GO:0009007">
    <property type="term" value="F:site-specific DNA-methyltransferase (adenine-specific) activity"/>
    <property type="evidence" value="ECO:0007669"/>
    <property type="project" value="UniProtKB-EC"/>
</dbReference>
<name>A0A839T4P4_AZOMA</name>
<keyword evidence="8" id="KW-0175">Coiled coil</keyword>
<keyword evidence="5" id="KW-0949">S-adenosyl-L-methionine</keyword>
<gene>
    <name evidence="12" type="ORF">FHR87_001066</name>
</gene>
<keyword evidence="13" id="KW-1185">Reference proteome</keyword>
<dbReference type="PROSITE" id="PS00092">
    <property type="entry name" value="N6_MTASE"/>
    <property type="match status" value="1"/>
</dbReference>
<dbReference type="InterPro" id="IPR002052">
    <property type="entry name" value="DNA_methylase_N6_adenine_CS"/>
</dbReference>
<dbReference type="PANTHER" id="PTHR42933:SF3">
    <property type="entry name" value="TYPE I RESTRICTION ENZYME MJAVIII METHYLASE SUBUNIT"/>
    <property type="match status" value="1"/>
</dbReference>
<dbReference type="SUPFAM" id="SSF53335">
    <property type="entry name" value="S-adenosyl-L-methionine-dependent methyltransferases"/>
    <property type="match status" value="1"/>
</dbReference>
<proteinExistence type="inferred from homology"/>
<organism evidence="12 13">
    <name type="scientific">Azomonas macrocytogenes</name>
    <name type="common">Azotobacter macrocytogenes</name>
    <dbReference type="NCBI Taxonomy" id="69962"/>
    <lineage>
        <taxon>Bacteria</taxon>
        <taxon>Pseudomonadati</taxon>
        <taxon>Pseudomonadota</taxon>
        <taxon>Gammaproteobacteria</taxon>
        <taxon>Pseudomonadales</taxon>
        <taxon>Pseudomonadaceae</taxon>
        <taxon>Azomonas</taxon>
    </lineage>
</organism>
<evidence type="ECO:0000256" key="4">
    <source>
        <dbReference type="ARBA" id="ARBA00022679"/>
    </source>
</evidence>
<evidence type="ECO:0000256" key="8">
    <source>
        <dbReference type="SAM" id="Coils"/>
    </source>
</evidence>
<dbReference type="InterPro" id="IPR029063">
    <property type="entry name" value="SAM-dependent_MTases_sf"/>
</dbReference>
<evidence type="ECO:0000256" key="2">
    <source>
        <dbReference type="ARBA" id="ARBA00011900"/>
    </source>
</evidence>
<dbReference type="GO" id="GO:0003677">
    <property type="term" value="F:DNA binding"/>
    <property type="evidence" value="ECO:0007669"/>
    <property type="project" value="InterPro"/>
</dbReference>
<evidence type="ECO:0000256" key="1">
    <source>
        <dbReference type="ARBA" id="ARBA00006594"/>
    </source>
</evidence>
<feature type="region of interest" description="Disordered" evidence="9">
    <location>
        <begin position="95"/>
        <end position="118"/>
    </location>
</feature>
<feature type="domain" description="DNA methylase adenine-specific" evidence="10">
    <location>
        <begin position="258"/>
        <end position="582"/>
    </location>
</feature>
<dbReference type="GO" id="GO:0032259">
    <property type="term" value="P:methylation"/>
    <property type="evidence" value="ECO:0007669"/>
    <property type="project" value="UniProtKB-KW"/>
</dbReference>
<evidence type="ECO:0000256" key="6">
    <source>
        <dbReference type="ARBA" id="ARBA00022747"/>
    </source>
</evidence>
<protein>
    <recommendedName>
        <fullName evidence="2">site-specific DNA-methyltransferase (adenine-specific)</fullName>
        <ecNumber evidence="2">2.1.1.72</ecNumber>
    </recommendedName>
</protein>
<evidence type="ECO:0000256" key="9">
    <source>
        <dbReference type="SAM" id="MobiDB-lite"/>
    </source>
</evidence>
<dbReference type="InterPro" id="IPR038333">
    <property type="entry name" value="T1MK-like_N_sf"/>
</dbReference>
<dbReference type="PRINTS" id="PR00507">
    <property type="entry name" value="N12N6MTFRASE"/>
</dbReference>
<accession>A0A839T4P4</accession>
<evidence type="ECO:0000313" key="12">
    <source>
        <dbReference type="EMBL" id="MBB3102683.1"/>
    </source>
</evidence>
<feature type="coiled-coil region" evidence="8">
    <location>
        <begin position="848"/>
        <end position="941"/>
    </location>
</feature>
<dbReference type="Pfam" id="PF12161">
    <property type="entry name" value="HsdM_N"/>
    <property type="match status" value="1"/>
</dbReference>
<sequence>MDIEVTSIEQKIARFISTLEAMGGSAGNQRLREALGWQEATYDSIKQQLLEESRIVPGRGRGGSVALSTTAYAANQEPAISLEAREASVPYLKTKAKADSSSRDKATAAPAATTPTPRNGVVKKSDLYSSIWASCDELRGGMDASQYKDYVLFMLFIKYISDKYGDSDDFAPPVVIPPGASFKDMVALKGKADIGDRINTQVIQKLIDANTKLARSDFPDFNDPNKLGEGAAMVERLGNLIAIFEKPELNFANNRADNDDLLGDAYEYLMRHFAQDSGKSKGQFYTPSEVSSVIAQVIGISHANAKGSTTAYDPTCGSGSLLLKVAAEAGRQITLEGQEKDVTTAGLARMNLILHHFPSATILSGDTLVNPKFKDGEQLRAYDYVVANPPFSDKKWSTGLNPANDPFQRFTWGAPPAKQGDYAYLLHVIRSMKATTGKGAVILPHGVLFRGNAEAVIRKQLVRSGILKGIIGLPANLFYGTGIPACILVLDKENANARAIGATAGGSDKKSGIFMIDASKGFIKDGPKNRLREQDIHRIVDTFRRGADVPRYARRVPLDEIASDRNDYNLNLPRYIDSSEPEDLHDIDAHLNGGIPERDIDAFAADWQEMPTLRSALFSPLPPGEGLGVRARPGYAQLTVPVSEVRSIILAHPQFQRFRSKVETLFGKWQQAVTPLLTGIQPGDKPKALIAQVSETLLAAFQAAPLLDPYDIYQHLMDYWTETMQDDAYLIAADGWLALPRRIVETDKKGKTKDKGWICDLLPKQYIVARYFAAEQAELEAKQAELESVTSQIAELEEEHSGEDGAFSGFDKITAAQVKDRLTELGNDPDSADERAVLKQWQQLSAREAALKKTVKTLEAELDQQAHDHYFTLSEAEVKTLVVEDKWLARLQADVQQELERISQTLAQRIRELAERYDTPLPKLENDLAALSAKVEAHLKRMGAVWK</sequence>
<dbReference type="EMBL" id="JACHXI010000003">
    <property type="protein sequence ID" value="MBB3102683.1"/>
    <property type="molecule type" value="Genomic_DNA"/>
</dbReference>
<evidence type="ECO:0000259" key="10">
    <source>
        <dbReference type="Pfam" id="PF02384"/>
    </source>
</evidence>
<reference evidence="12 13" key="1">
    <citation type="submission" date="2020-08" db="EMBL/GenBank/DDBJ databases">
        <title>Genomic Encyclopedia of Type Strains, Phase III (KMG-III): the genomes of soil and plant-associated and newly described type strains.</title>
        <authorList>
            <person name="Whitman W."/>
        </authorList>
    </citation>
    <scope>NUCLEOTIDE SEQUENCE [LARGE SCALE GENOMIC DNA]</scope>
    <source>
        <strain evidence="12 13">CECT 4462</strain>
    </source>
</reference>
<keyword evidence="6" id="KW-0680">Restriction system</keyword>
<dbReference type="Gene3D" id="3.40.50.150">
    <property type="entry name" value="Vaccinia Virus protein VP39"/>
    <property type="match status" value="1"/>
</dbReference>
<evidence type="ECO:0000313" key="13">
    <source>
        <dbReference type="Proteomes" id="UP000549250"/>
    </source>
</evidence>
<keyword evidence="4 12" id="KW-0808">Transferase</keyword>
<dbReference type="GO" id="GO:0008170">
    <property type="term" value="F:N-methyltransferase activity"/>
    <property type="evidence" value="ECO:0007669"/>
    <property type="project" value="InterPro"/>
</dbReference>
<dbReference type="AlphaFoldDB" id="A0A839T4P4"/>
<comment type="similarity">
    <text evidence="1">Belongs to the N(4)/N(6)-methyltransferase family.</text>
</comment>
<dbReference type="RefSeq" id="WP_246335784.1">
    <property type="nucleotide sequence ID" value="NZ_JACHXI010000003.1"/>
</dbReference>
<feature type="compositionally biased region" description="Basic and acidic residues" evidence="9">
    <location>
        <begin position="96"/>
        <end position="106"/>
    </location>
</feature>
<evidence type="ECO:0000256" key="7">
    <source>
        <dbReference type="ARBA" id="ARBA00047942"/>
    </source>
</evidence>
<feature type="domain" description="N6 adenine-specific DNA methyltransferase N-terminal" evidence="11">
    <location>
        <begin position="129"/>
        <end position="244"/>
    </location>
</feature>
<evidence type="ECO:0000256" key="5">
    <source>
        <dbReference type="ARBA" id="ARBA00022691"/>
    </source>
</evidence>